<feature type="compositionally biased region" description="Polar residues" evidence="1">
    <location>
        <begin position="326"/>
        <end position="353"/>
    </location>
</feature>
<feature type="compositionally biased region" description="Polar residues" evidence="1">
    <location>
        <begin position="1312"/>
        <end position="1321"/>
    </location>
</feature>
<feature type="compositionally biased region" description="Polar residues" evidence="1">
    <location>
        <begin position="425"/>
        <end position="436"/>
    </location>
</feature>
<dbReference type="Pfam" id="PF02213">
    <property type="entry name" value="GYF"/>
    <property type="match status" value="1"/>
</dbReference>
<feature type="compositionally biased region" description="Polar residues" evidence="1">
    <location>
        <begin position="22"/>
        <end position="63"/>
    </location>
</feature>
<feature type="compositionally biased region" description="Basic and acidic residues" evidence="1">
    <location>
        <begin position="1006"/>
        <end position="1029"/>
    </location>
</feature>
<feature type="region of interest" description="Disordered" evidence="1">
    <location>
        <begin position="1"/>
        <end position="83"/>
    </location>
</feature>
<feature type="region of interest" description="Disordered" evidence="1">
    <location>
        <begin position="947"/>
        <end position="1117"/>
    </location>
</feature>
<dbReference type="Proteomes" id="UP000324832">
    <property type="component" value="Unassembled WGS sequence"/>
</dbReference>
<dbReference type="SUPFAM" id="SSF55277">
    <property type="entry name" value="GYF domain"/>
    <property type="match status" value="1"/>
</dbReference>
<feature type="compositionally biased region" description="Basic and acidic residues" evidence="1">
    <location>
        <begin position="376"/>
        <end position="386"/>
    </location>
</feature>
<gene>
    <name evidence="3" type="ORF">LSINAPIS_LOCUS10881</name>
</gene>
<feature type="compositionally biased region" description="Polar residues" evidence="1">
    <location>
        <begin position="571"/>
        <end position="587"/>
    </location>
</feature>
<feature type="compositionally biased region" description="Basic and acidic residues" evidence="1">
    <location>
        <begin position="242"/>
        <end position="254"/>
    </location>
</feature>
<feature type="compositionally biased region" description="Acidic residues" evidence="1">
    <location>
        <begin position="399"/>
        <end position="408"/>
    </location>
</feature>
<name>A0A5E4QQJ2_9NEOP</name>
<dbReference type="GO" id="GO:0005829">
    <property type="term" value="C:cytosol"/>
    <property type="evidence" value="ECO:0007669"/>
    <property type="project" value="TreeGrafter"/>
</dbReference>
<feature type="compositionally biased region" description="Basic and acidic residues" evidence="1">
    <location>
        <begin position="1037"/>
        <end position="1057"/>
    </location>
</feature>
<feature type="compositionally biased region" description="Low complexity" evidence="1">
    <location>
        <begin position="1300"/>
        <end position="1311"/>
    </location>
</feature>
<feature type="compositionally biased region" description="Polar residues" evidence="1">
    <location>
        <begin position="551"/>
        <end position="564"/>
    </location>
</feature>
<accession>A0A5E4QQJ2</accession>
<feature type="region of interest" description="Disordered" evidence="1">
    <location>
        <begin position="1216"/>
        <end position="1330"/>
    </location>
</feature>
<proteinExistence type="predicted"/>
<feature type="compositionally biased region" description="Polar residues" evidence="1">
    <location>
        <begin position="1229"/>
        <end position="1263"/>
    </location>
</feature>
<feature type="domain" description="GYF" evidence="2">
    <location>
        <begin position="721"/>
        <end position="769"/>
    </location>
</feature>
<evidence type="ECO:0000259" key="2">
    <source>
        <dbReference type="PROSITE" id="PS50829"/>
    </source>
</evidence>
<organism evidence="3 4">
    <name type="scientific">Leptidea sinapis</name>
    <dbReference type="NCBI Taxonomy" id="189913"/>
    <lineage>
        <taxon>Eukaryota</taxon>
        <taxon>Metazoa</taxon>
        <taxon>Ecdysozoa</taxon>
        <taxon>Arthropoda</taxon>
        <taxon>Hexapoda</taxon>
        <taxon>Insecta</taxon>
        <taxon>Pterygota</taxon>
        <taxon>Neoptera</taxon>
        <taxon>Endopterygota</taxon>
        <taxon>Lepidoptera</taxon>
        <taxon>Glossata</taxon>
        <taxon>Ditrysia</taxon>
        <taxon>Papilionoidea</taxon>
        <taxon>Pieridae</taxon>
        <taxon>Dismorphiinae</taxon>
        <taxon>Leptidea</taxon>
    </lineage>
</organism>
<keyword evidence="4" id="KW-1185">Reference proteome</keyword>
<feature type="compositionally biased region" description="Basic and acidic residues" evidence="1">
    <location>
        <begin position="263"/>
        <end position="274"/>
    </location>
</feature>
<feature type="region of interest" description="Disordered" evidence="1">
    <location>
        <begin position="168"/>
        <end position="274"/>
    </location>
</feature>
<dbReference type="SMART" id="SM00444">
    <property type="entry name" value="GYF"/>
    <property type="match status" value="1"/>
</dbReference>
<dbReference type="PROSITE" id="PS50829">
    <property type="entry name" value="GYF"/>
    <property type="match status" value="1"/>
</dbReference>
<reference evidence="3 4" key="1">
    <citation type="submission" date="2017-07" db="EMBL/GenBank/DDBJ databases">
        <authorList>
            <person name="Talla V."/>
            <person name="Backstrom N."/>
        </authorList>
    </citation>
    <scope>NUCLEOTIDE SEQUENCE [LARGE SCALE GENOMIC DNA]</scope>
</reference>
<dbReference type="InterPro" id="IPR051640">
    <property type="entry name" value="GRB10-interact_GYF"/>
</dbReference>
<feature type="compositionally biased region" description="Polar residues" evidence="1">
    <location>
        <begin position="203"/>
        <end position="215"/>
    </location>
</feature>
<dbReference type="Gene3D" id="3.30.1490.40">
    <property type="match status" value="1"/>
</dbReference>
<dbReference type="PANTHER" id="PTHR14445:SF36">
    <property type="entry name" value="FI03272P-RELATED"/>
    <property type="match status" value="1"/>
</dbReference>
<feature type="compositionally biased region" description="Polar residues" evidence="1">
    <location>
        <begin position="71"/>
        <end position="83"/>
    </location>
</feature>
<dbReference type="InterPro" id="IPR003169">
    <property type="entry name" value="GYF"/>
</dbReference>
<dbReference type="EMBL" id="FZQP02004501">
    <property type="protein sequence ID" value="VVD00187.1"/>
    <property type="molecule type" value="Genomic_DNA"/>
</dbReference>
<dbReference type="PANTHER" id="PTHR14445">
    <property type="entry name" value="GRB10 INTERACTING GYF PROTEIN"/>
    <property type="match status" value="1"/>
</dbReference>
<sequence>MADRNPIKFGPEWLRNLHGEANRNSQSTSTAVSGNQPVSPAGSNNPHQVTSAINTANQGSQRDTAAGGNVGNSPSTRTTNPAPNIQLSRMRYGREEMLALCDRNSGAPGQLQSNTALFQPSRNSLYALEAHEEEDHIWECVRSGVPIPWNRIMNNTRPNNAAAAAFHAGRRPPFSRQHTTGRGGPTTRPRLPSFNAEEEHPTRWSSSNGASTSRTVPAHQTEWSNSKLFTKRRQLSSNWRLPNRDEGDEWRENSAGRGNGQHQHQEREWSERQIQDRTRKWYSNRYRSWGGPDSQHNDDLPEWATDNAEAGAGTFDSTGAFHGYSNDDSNVPKQEPQYQLARSQTQGAISSSKTGEESDEWWTSEKAKKLSPRRFPARDLKPKEYSEESTESPKGQDKESEEISEEQAEQILIKLNSMKKKPSVQPGTSVSDNDNDTNQRSDRKSFNILQLVTNTTTDAGNDDNNFQSVMLNPNNTLRQKHQNIVTKEVQNKGRPILKIYETINNLKQTSGANDAVRSHEEKIIEEMLDLNLDDDNITSNIASISLPSSANVGFQQPSENQGESSILDPSRLQNPQYGINTAPAMTSSINNPVEMQHSASNQIHRLPMGAGTSNNMMPVQGGMGQVLSNTQMEGWPWSQSSNVAGAYEPNVGLSHIGNPNVPLLFAQNQQQQLSSSEMYTPNQQLFSGGRNMDPNSNRAFGSLYNSTFLPNVNPPSTPELSELWYYEDPEKVIQGPFSSVDMYGWYRAGFFSPSLMVRRACDTHMRRLGSYGPFVPFIRMDLPYACMVQPGNDFVNNQPNQGIASSLWGQTNPQDRLWSSPEYTNNNNRSTADFATIFNDLPPSANASNSLLSQGITKDNMLTEDEILAQLRASMAIPTQQPFVSNAMPMTSERVTNNNDVIAQVAPAAPDLDELQKLLPPMTSTLPEVKEKEILETEMKKERVKTDVNVESDNSMDSQRIEVSNTQAKVAESKVETKVKAAKIENDKVAKHKENNTTTKSKAKKTKEEKKEETTEVKIKEEGNKREKSSSGVSSKSKKEEKQSKKDAEMEKKELIKDGFTIVKGAEKNNNKENKKKLEEIKAAEENERKRKEDLKIAEEEEEKKKMELGKSQQEHHHQKLLAAESVMKKAPWSAVVHATSVSKDGMMTLTEIQKLEREKKMEQMKEQQHMMHLIAQQQAAAVAREEELQASFGWGKIKNSASPPGNNLAEIQAEARRQAANVAEASRQPASTMETRRQPASVTETRRQPSSTTDTRRQTAGATETRRQPASAIENRRQTSTTGITQPKEEARAKTPTPNNVAWGNNANGGFWTQQSTQLPKSEPPKIELPKAEPIKAPDVTKVTESKVDKGKKKFTVVTSTKQKEKTPAVEFETWCTNALSSWSSKIDVKTFVTFLKDIESPYEVKDYVKCYLGESKDTSDFARQFLEKSNCHQPTKLICGLSRG</sequence>
<feature type="compositionally biased region" description="Basic and acidic residues" evidence="1">
    <location>
        <begin position="971"/>
        <end position="995"/>
    </location>
</feature>
<evidence type="ECO:0000313" key="4">
    <source>
        <dbReference type="Proteomes" id="UP000324832"/>
    </source>
</evidence>
<evidence type="ECO:0000256" key="1">
    <source>
        <dbReference type="SAM" id="MobiDB-lite"/>
    </source>
</evidence>
<feature type="compositionally biased region" description="Basic and acidic residues" evidence="1">
    <location>
        <begin position="1065"/>
        <end position="1116"/>
    </location>
</feature>
<feature type="compositionally biased region" description="Polar residues" evidence="1">
    <location>
        <begin position="949"/>
        <end position="968"/>
    </location>
</feature>
<evidence type="ECO:0000313" key="3">
    <source>
        <dbReference type="EMBL" id="VVD00187.1"/>
    </source>
</evidence>
<feature type="region of interest" description="Disordered" evidence="1">
    <location>
        <begin position="286"/>
        <end position="448"/>
    </location>
</feature>
<feature type="region of interest" description="Disordered" evidence="1">
    <location>
        <begin position="551"/>
        <end position="587"/>
    </location>
</feature>
<dbReference type="InterPro" id="IPR035445">
    <property type="entry name" value="GYF-like_dom_sf"/>
</dbReference>
<protein>
    <recommendedName>
        <fullName evidence="2">GYF domain-containing protein</fullName>
    </recommendedName>
</protein>